<feature type="non-terminal residue" evidence="4">
    <location>
        <position position="180"/>
    </location>
</feature>
<dbReference type="GO" id="GO:0085020">
    <property type="term" value="P:protein K6-linked ubiquitination"/>
    <property type="evidence" value="ECO:0007669"/>
    <property type="project" value="TreeGrafter"/>
</dbReference>
<evidence type="ECO:0000313" key="5">
    <source>
        <dbReference type="Proteomes" id="UP001165082"/>
    </source>
</evidence>
<dbReference type="Gene3D" id="1.25.40.20">
    <property type="entry name" value="Ankyrin repeat-containing domain"/>
    <property type="match status" value="1"/>
</dbReference>
<keyword evidence="5" id="KW-1185">Reference proteome</keyword>
<dbReference type="SUPFAM" id="SSF48403">
    <property type="entry name" value="Ankyrin repeat"/>
    <property type="match status" value="1"/>
</dbReference>
<evidence type="ECO:0000313" key="4">
    <source>
        <dbReference type="EMBL" id="GMH52252.1"/>
    </source>
</evidence>
<dbReference type="PROSITE" id="PS50297">
    <property type="entry name" value="ANK_REP_REGION"/>
    <property type="match status" value="2"/>
</dbReference>
<proteinExistence type="predicted"/>
<comment type="caution">
    <text evidence="4">The sequence shown here is derived from an EMBL/GenBank/DDBJ whole genome shotgun (WGS) entry which is preliminary data.</text>
</comment>
<dbReference type="InterPro" id="IPR036770">
    <property type="entry name" value="Ankyrin_rpt-contain_sf"/>
</dbReference>
<feature type="repeat" description="ANK" evidence="3">
    <location>
        <begin position="114"/>
        <end position="146"/>
    </location>
</feature>
<keyword evidence="1" id="KW-0677">Repeat</keyword>
<dbReference type="OrthoDB" id="186245at2759"/>
<evidence type="ECO:0000256" key="1">
    <source>
        <dbReference type="ARBA" id="ARBA00022737"/>
    </source>
</evidence>
<accession>A0A9W6ZJ44</accession>
<dbReference type="GO" id="GO:0004842">
    <property type="term" value="F:ubiquitin-protein transferase activity"/>
    <property type="evidence" value="ECO:0007669"/>
    <property type="project" value="TreeGrafter"/>
</dbReference>
<dbReference type="PANTHER" id="PTHR24171">
    <property type="entry name" value="ANKYRIN REPEAT DOMAIN-CONTAINING PROTEIN 39-RELATED"/>
    <property type="match status" value="1"/>
</dbReference>
<dbReference type="SMART" id="SM00248">
    <property type="entry name" value="ANK"/>
    <property type="match status" value="3"/>
</dbReference>
<dbReference type="EMBL" id="BRXZ01000731">
    <property type="protein sequence ID" value="GMH52252.1"/>
    <property type="molecule type" value="Genomic_DNA"/>
</dbReference>
<dbReference type="AlphaFoldDB" id="A0A9W6ZJ44"/>
<evidence type="ECO:0000256" key="3">
    <source>
        <dbReference type="PROSITE-ProRule" id="PRU00023"/>
    </source>
</evidence>
<reference evidence="4" key="1">
    <citation type="submission" date="2022-07" db="EMBL/GenBank/DDBJ databases">
        <title>Genome analysis of Parmales, a sister group of diatoms, reveals the evolutionary specialization of diatoms from phago-mixotrophs to photoautotrophs.</title>
        <authorList>
            <person name="Ban H."/>
            <person name="Sato S."/>
            <person name="Yoshikawa S."/>
            <person name="Kazumasa Y."/>
            <person name="Nakamura Y."/>
            <person name="Ichinomiya M."/>
            <person name="Saitoh K."/>
            <person name="Sato N."/>
            <person name="Blanc-Mathieu R."/>
            <person name="Endo H."/>
            <person name="Kuwata A."/>
            <person name="Ogata H."/>
        </authorList>
    </citation>
    <scope>NUCLEOTIDE SEQUENCE</scope>
</reference>
<protein>
    <submittedName>
        <fullName evidence="4">Uncharacterized protein</fullName>
    </submittedName>
</protein>
<name>A0A9W6ZJ44_9STRA</name>
<dbReference type="Proteomes" id="UP001165082">
    <property type="component" value="Unassembled WGS sequence"/>
</dbReference>
<sequence length="180" mass="19695">MRGDVIIDAFVTACSLGQESVVRRRIKTWSSQGTLSHNLSLTDLEGRTAVGVACEKGHLLVLLSLIRAGASLVTPSPSTGHTPLHLACKWGRPAAVRALLDAGSLPTLNSPDNSGNTPLHMCANYGHPECMKMLCGHMADPYECNESMRTPLGCGMQSRILRRRENEMLFKYTMEVFRVK</sequence>
<organism evidence="4 5">
    <name type="scientific">Triparma retinervis</name>
    <dbReference type="NCBI Taxonomy" id="2557542"/>
    <lineage>
        <taxon>Eukaryota</taxon>
        <taxon>Sar</taxon>
        <taxon>Stramenopiles</taxon>
        <taxon>Ochrophyta</taxon>
        <taxon>Bolidophyceae</taxon>
        <taxon>Parmales</taxon>
        <taxon>Triparmaceae</taxon>
        <taxon>Triparma</taxon>
    </lineage>
</organism>
<dbReference type="PROSITE" id="PS50088">
    <property type="entry name" value="ANK_REPEAT"/>
    <property type="match status" value="2"/>
</dbReference>
<feature type="repeat" description="ANK" evidence="3">
    <location>
        <begin position="79"/>
        <end position="104"/>
    </location>
</feature>
<dbReference type="Pfam" id="PF12796">
    <property type="entry name" value="Ank_2"/>
    <property type="match status" value="1"/>
</dbReference>
<keyword evidence="2 3" id="KW-0040">ANK repeat</keyword>
<gene>
    <name evidence="4" type="ORF">TrRE_jg9304</name>
</gene>
<dbReference type="PANTHER" id="PTHR24171:SF8">
    <property type="entry name" value="BRCA1-ASSOCIATED RING DOMAIN PROTEIN 1"/>
    <property type="match status" value="1"/>
</dbReference>
<dbReference type="InterPro" id="IPR002110">
    <property type="entry name" value="Ankyrin_rpt"/>
</dbReference>
<evidence type="ECO:0000256" key="2">
    <source>
        <dbReference type="ARBA" id="ARBA00023043"/>
    </source>
</evidence>